<dbReference type="EMBL" id="VSRR010125041">
    <property type="protein sequence ID" value="MPD00945.1"/>
    <property type="molecule type" value="Genomic_DNA"/>
</dbReference>
<gene>
    <name evidence="1" type="ORF">E2C01_096451</name>
</gene>
<protein>
    <submittedName>
        <fullName evidence="1">Uncharacterized protein</fullName>
    </submittedName>
</protein>
<evidence type="ECO:0000313" key="1">
    <source>
        <dbReference type="EMBL" id="MPD00945.1"/>
    </source>
</evidence>
<dbReference type="AlphaFoldDB" id="A0A5B7K896"/>
<reference evidence="1 2" key="1">
    <citation type="submission" date="2019-05" db="EMBL/GenBank/DDBJ databases">
        <title>Another draft genome of Portunus trituberculatus and its Hox gene families provides insights of decapod evolution.</title>
        <authorList>
            <person name="Jeong J.-H."/>
            <person name="Song I."/>
            <person name="Kim S."/>
            <person name="Choi T."/>
            <person name="Kim D."/>
            <person name="Ryu S."/>
            <person name="Kim W."/>
        </authorList>
    </citation>
    <scope>NUCLEOTIDE SEQUENCE [LARGE SCALE GENOMIC DNA]</scope>
    <source>
        <tissue evidence="1">Muscle</tissue>
    </source>
</reference>
<proteinExistence type="predicted"/>
<keyword evidence="2" id="KW-1185">Reference proteome</keyword>
<organism evidence="1 2">
    <name type="scientific">Portunus trituberculatus</name>
    <name type="common">Swimming crab</name>
    <name type="synonym">Neptunus trituberculatus</name>
    <dbReference type="NCBI Taxonomy" id="210409"/>
    <lineage>
        <taxon>Eukaryota</taxon>
        <taxon>Metazoa</taxon>
        <taxon>Ecdysozoa</taxon>
        <taxon>Arthropoda</taxon>
        <taxon>Crustacea</taxon>
        <taxon>Multicrustacea</taxon>
        <taxon>Malacostraca</taxon>
        <taxon>Eumalacostraca</taxon>
        <taxon>Eucarida</taxon>
        <taxon>Decapoda</taxon>
        <taxon>Pleocyemata</taxon>
        <taxon>Brachyura</taxon>
        <taxon>Eubrachyura</taxon>
        <taxon>Portunoidea</taxon>
        <taxon>Portunidae</taxon>
        <taxon>Portuninae</taxon>
        <taxon>Portunus</taxon>
    </lineage>
</organism>
<accession>A0A5B7K896</accession>
<sequence length="59" mass="6862">MWAVLPLSRSKYDVCSHCRNSSFLQVSPDRRHAMSLVRVCCGRVGYDIPPARYQTWVVY</sequence>
<comment type="caution">
    <text evidence="1">The sequence shown here is derived from an EMBL/GenBank/DDBJ whole genome shotgun (WGS) entry which is preliminary data.</text>
</comment>
<dbReference type="Proteomes" id="UP000324222">
    <property type="component" value="Unassembled WGS sequence"/>
</dbReference>
<name>A0A5B7K896_PORTR</name>
<evidence type="ECO:0000313" key="2">
    <source>
        <dbReference type="Proteomes" id="UP000324222"/>
    </source>
</evidence>